<keyword evidence="2" id="KW-0521">NADP</keyword>
<dbReference type="EMBL" id="KN847498">
    <property type="protein sequence ID" value="KIW12706.1"/>
    <property type="molecule type" value="Genomic_DNA"/>
</dbReference>
<name>A0A0D1YCP2_9EURO</name>
<keyword evidence="5" id="KW-1185">Reference proteome</keyword>
<sequence>MSFSESSVPDLTGKIMIVTGGNSGIGKQLVAVLASKGAKVYLGARSQAKYDQALQEIHTSHPATKKSSIEFLKFDLSSAAMAKRSAEHFKSKETELHVLFDNAGVMGTPAGKLSADSYEYQWAVNVFGTFVFTYHLLPLLQRTAEKSLPGTVRIVITTSDGAKQAPKSGIPLDDPTVGSNATRFQCYGHGKLGLILLTRQLAQRYPDILTLGPHPGPVQSNLTRELNFPGPVKWLLNRVVFKPVEYGALTPLFAGTASIPMSKTGSYLIPLAKFETNLPHKQCYDDKFGTRVWEWNMTAMKKAGAD</sequence>
<comment type="similarity">
    <text evidence="1">Belongs to the short-chain dehydrogenases/reductases (SDR) family.</text>
</comment>
<dbReference type="GO" id="GO:0016491">
    <property type="term" value="F:oxidoreductase activity"/>
    <property type="evidence" value="ECO:0007669"/>
    <property type="project" value="UniProtKB-KW"/>
</dbReference>
<dbReference type="SUPFAM" id="SSF51735">
    <property type="entry name" value="NAD(P)-binding Rossmann-fold domains"/>
    <property type="match status" value="1"/>
</dbReference>
<keyword evidence="3" id="KW-0560">Oxidoreductase</keyword>
<dbReference type="OrthoDB" id="191139at2759"/>
<dbReference type="HOGENOM" id="CLU_010194_44_6_1"/>
<dbReference type="PANTHER" id="PTHR24320:SF282">
    <property type="entry name" value="WW DOMAIN-CONTAINING OXIDOREDUCTASE"/>
    <property type="match status" value="1"/>
</dbReference>
<evidence type="ECO:0000256" key="3">
    <source>
        <dbReference type="ARBA" id="ARBA00023002"/>
    </source>
</evidence>
<dbReference type="InterPro" id="IPR036291">
    <property type="entry name" value="NAD(P)-bd_dom_sf"/>
</dbReference>
<dbReference type="VEuPathDB" id="FungiDB:PV08_09984"/>
<reference evidence="4 5" key="1">
    <citation type="submission" date="2015-01" db="EMBL/GenBank/DDBJ databases">
        <title>The Genome Sequence of Exophiala spinifera CBS89968.</title>
        <authorList>
            <consortium name="The Broad Institute Genomics Platform"/>
            <person name="Cuomo C."/>
            <person name="de Hoog S."/>
            <person name="Gorbushina A."/>
            <person name="Stielow B."/>
            <person name="Teixiera M."/>
            <person name="Abouelleil A."/>
            <person name="Chapman S.B."/>
            <person name="Priest M."/>
            <person name="Young S.K."/>
            <person name="Wortman J."/>
            <person name="Nusbaum C."/>
            <person name="Birren B."/>
        </authorList>
    </citation>
    <scope>NUCLEOTIDE SEQUENCE [LARGE SCALE GENOMIC DNA]</scope>
    <source>
        <strain evidence="4 5">CBS 89968</strain>
    </source>
</reference>
<dbReference type="PANTHER" id="PTHR24320">
    <property type="entry name" value="RETINOL DEHYDROGENASE"/>
    <property type="match status" value="1"/>
</dbReference>
<accession>A0A0D1YCP2</accession>
<dbReference type="PRINTS" id="PR00081">
    <property type="entry name" value="GDHRDH"/>
</dbReference>
<gene>
    <name evidence="4" type="ORF">PV08_09984</name>
</gene>
<dbReference type="InterPro" id="IPR002347">
    <property type="entry name" value="SDR_fam"/>
</dbReference>
<evidence type="ECO:0000256" key="1">
    <source>
        <dbReference type="ARBA" id="ARBA00006484"/>
    </source>
</evidence>
<protein>
    <recommendedName>
        <fullName evidence="6">NAD(P)-binding protein</fullName>
    </recommendedName>
</protein>
<dbReference type="Proteomes" id="UP000053328">
    <property type="component" value="Unassembled WGS sequence"/>
</dbReference>
<evidence type="ECO:0000313" key="5">
    <source>
        <dbReference type="Proteomes" id="UP000053328"/>
    </source>
</evidence>
<dbReference type="RefSeq" id="XP_016232922.1">
    <property type="nucleotide sequence ID" value="XM_016384299.1"/>
</dbReference>
<dbReference type="STRING" id="91928.A0A0D1YCP2"/>
<dbReference type="AlphaFoldDB" id="A0A0D1YCP2"/>
<dbReference type="Gene3D" id="3.40.50.720">
    <property type="entry name" value="NAD(P)-binding Rossmann-like Domain"/>
    <property type="match status" value="1"/>
</dbReference>
<proteinExistence type="inferred from homology"/>
<dbReference type="Pfam" id="PF00106">
    <property type="entry name" value="adh_short"/>
    <property type="match status" value="1"/>
</dbReference>
<evidence type="ECO:0000313" key="4">
    <source>
        <dbReference type="EMBL" id="KIW12706.1"/>
    </source>
</evidence>
<evidence type="ECO:0008006" key="6">
    <source>
        <dbReference type="Google" id="ProtNLM"/>
    </source>
</evidence>
<organism evidence="4 5">
    <name type="scientific">Exophiala spinifera</name>
    <dbReference type="NCBI Taxonomy" id="91928"/>
    <lineage>
        <taxon>Eukaryota</taxon>
        <taxon>Fungi</taxon>
        <taxon>Dikarya</taxon>
        <taxon>Ascomycota</taxon>
        <taxon>Pezizomycotina</taxon>
        <taxon>Eurotiomycetes</taxon>
        <taxon>Chaetothyriomycetidae</taxon>
        <taxon>Chaetothyriales</taxon>
        <taxon>Herpotrichiellaceae</taxon>
        <taxon>Exophiala</taxon>
    </lineage>
</organism>
<dbReference type="GeneID" id="27337067"/>
<evidence type="ECO:0000256" key="2">
    <source>
        <dbReference type="ARBA" id="ARBA00022857"/>
    </source>
</evidence>